<feature type="compositionally biased region" description="Basic and acidic residues" evidence="7">
    <location>
        <begin position="87"/>
        <end position="96"/>
    </location>
</feature>
<proteinExistence type="inferred from homology"/>
<dbReference type="GO" id="GO:0030166">
    <property type="term" value="P:proteoglycan biosynthetic process"/>
    <property type="evidence" value="ECO:0007669"/>
    <property type="project" value="TreeGrafter"/>
</dbReference>
<evidence type="ECO:0000256" key="4">
    <source>
        <dbReference type="ARBA" id="ARBA00022837"/>
    </source>
</evidence>
<feature type="binding site" evidence="6">
    <location>
        <position position="507"/>
    </location>
    <ligand>
        <name>Ca(2+)</name>
        <dbReference type="ChEBI" id="CHEBI:29108"/>
    </ligand>
</feature>
<dbReference type="GO" id="GO:0045134">
    <property type="term" value="F:UDP phosphatase activity"/>
    <property type="evidence" value="ECO:0007669"/>
    <property type="project" value="TreeGrafter"/>
</dbReference>
<reference evidence="9" key="2">
    <citation type="submission" date="2024-04" db="EMBL/GenBank/DDBJ databases">
        <authorList>
            <person name="Chen Y."/>
            <person name="Shah S."/>
            <person name="Dougan E. K."/>
            <person name="Thang M."/>
            <person name="Chan C."/>
        </authorList>
    </citation>
    <scope>NUCLEOTIDE SEQUENCE [LARGE SCALE GENOMIC DNA]</scope>
</reference>
<protein>
    <submittedName>
        <fullName evidence="10">Soluble calcium-activated nucleotidase 1 (SCAN-1) (Apyrase homolog)</fullName>
    </submittedName>
</protein>
<keyword evidence="4 6" id="KW-0106">Calcium</keyword>
<keyword evidence="2 6" id="KW-0479">Metal-binding</keyword>
<gene>
    <name evidence="8" type="ORF">C1SCF055_LOCUS32432</name>
</gene>
<comment type="similarity">
    <text evidence="5">Belongs to the apyrase family.</text>
</comment>
<evidence type="ECO:0000313" key="9">
    <source>
        <dbReference type="EMBL" id="CAL1160207.1"/>
    </source>
</evidence>
<feature type="binding site" evidence="6">
    <location>
        <position position="685"/>
    </location>
    <ligand>
        <name>Ca(2+)</name>
        <dbReference type="ChEBI" id="CHEBI:29108"/>
    </ligand>
</feature>
<keyword evidence="3" id="KW-0378">Hydrolase</keyword>
<evidence type="ECO:0000313" key="8">
    <source>
        <dbReference type="EMBL" id="CAI4006832.1"/>
    </source>
</evidence>
<dbReference type="InterPro" id="IPR009283">
    <property type="entry name" value="Apyrase"/>
</dbReference>
<dbReference type="GO" id="GO:0005509">
    <property type="term" value="F:calcium ion binding"/>
    <property type="evidence" value="ECO:0007669"/>
    <property type="project" value="InterPro"/>
</dbReference>
<evidence type="ECO:0000256" key="2">
    <source>
        <dbReference type="ARBA" id="ARBA00022723"/>
    </source>
</evidence>
<dbReference type="SUPFAM" id="SSF47923">
    <property type="entry name" value="Ypt/Rab-GAP domain of gyp1p"/>
    <property type="match status" value="1"/>
</dbReference>
<feature type="region of interest" description="Disordered" evidence="7">
    <location>
        <begin position="77"/>
        <end position="96"/>
    </location>
</feature>
<evidence type="ECO:0000256" key="7">
    <source>
        <dbReference type="SAM" id="MobiDB-lite"/>
    </source>
</evidence>
<evidence type="ECO:0000313" key="11">
    <source>
        <dbReference type="Proteomes" id="UP001152797"/>
    </source>
</evidence>
<name>A0A9P1DBQ3_9DINO</name>
<dbReference type="EMBL" id="CAMXCT020003902">
    <property type="protein sequence ID" value="CAL1160207.1"/>
    <property type="molecule type" value="Genomic_DNA"/>
</dbReference>
<feature type="binding site" evidence="6">
    <location>
        <position position="555"/>
    </location>
    <ligand>
        <name>Ca(2+)</name>
        <dbReference type="ChEBI" id="CHEBI:29108"/>
    </ligand>
</feature>
<dbReference type="OrthoDB" id="25028at2759"/>
<dbReference type="Gene3D" id="2.120.10.100">
    <property type="entry name" value="Apyrase"/>
    <property type="match status" value="1"/>
</dbReference>
<sequence>MEQLASLRNCLEPPAATGKRDSHRHHRPAQICTDGHAMDAVKEVAQSSLSSQSTATTAVGWSAGLHEYFVRCGSATTTEFPSPVSSKSDDSDRAEELGELGEPFGVLQFGARLSRKERALELQQSLLQAFTSPGFQKKLHVISRRYQACQGNDAGCWSDFKKLVRSYQAEIIPHYGFEASGRGVHDMLQAFKAFDSDPDIYVNAAAINEALFSTIQVDGSDGKDSHPCIGFGRKPVTKVAIMEMLQSLIIAFSGPSFQEEIRKLKARADCNVRYEDPKGYYHLPGRADLALPKQRQTLKSFGFRPTKQGVHDMVRACVPYLSDPEVAKTFDAVNMKLGMSAVAARRFRDLATRLSWLDLRNSNSSRLSVLEAENARSNPGDTIFIVRDVWQKQPHHNEQRYDAGQVRSPCQEGDSDSAVMIWMARVWRFIRNKIVASLSHFARFDFALVSDLDKASRDLKEFKWHAWFRRGALTFESGTGLYRLDWFNTSRLESTLSVKNRSMELSELVRYEGRLFAFCDITGVVFEVDPAGSQAVQRLILSDGNGRSAKPFKSEWATVKDGFLIVGSMGREWVGDDGRIQHYNPQWVKQIDRNWHVESLDWRKTFEAMRATVGVRSPGYLWHEAIIWDSLLKRWIVLPRKASLEAYSPVADETRGTNLLLLATEDFSIIDQLRIGPLEPDWGFAAVRKVPGTNDTFAALKVLEVGSRTATKICVFDLKGNMLLEPAFQEVDEQKFEGLEFTDELQSGPAVAPFTYLLGSTEDQHKIVVQVCGSFWMHFRQHGAKRLSSVARDPCDELRDGLLALWAEDLGDHRGQAWKELLLGGITLQQRAGTPQDDYAKLCDRTSPFDSAIRRDVHRTLPQEELFRERQGKGQLALFRTCTGQTFRSWESLVLKVIIWQFDRIVEGFLPKVHEALTMHGVNSEYYAIQWIIVQIGLALLCDIQDELERIDTCLDLRCTECHKIQVRPQCAGRAATQMAFL</sequence>
<evidence type="ECO:0000256" key="1">
    <source>
        <dbReference type="ARBA" id="ARBA00001913"/>
    </source>
</evidence>
<dbReference type="InterPro" id="IPR036258">
    <property type="entry name" value="Apyrase_sf"/>
</dbReference>
<dbReference type="SUPFAM" id="SSF101887">
    <property type="entry name" value="Apyrase"/>
    <property type="match status" value="1"/>
</dbReference>
<dbReference type="PANTHER" id="PTHR13023:SF3">
    <property type="entry name" value="SOLUBLE CALCIUM-ACTIVATED NUCLEOTIDASE 1"/>
    <property type="match status" value="1"/>
</dbReference>
<accession>A0A9P1DBQ3</accession>
<keyword evidence="11" id="KW-1185">Reference proteome</keyword>
<dbReference type="InterPro" id="IPR035969">
    <property type="entry name" value="Rab-GAP_TBC_sf"/>
</dbReference>
<feature type="binding site" evidence="6">
    <location>
        <position position="506"/>
    </location>
    <ligand>
        <name>Ca(2+)</name>
        <dbReference type="ChEBI" id="CHEBI:29108"/>
    </ligand>
</feature>
<dbReference type="AlphaFoldDB" id="A0A9P1DBQ3"/>
<feature type="binding site" evidence="6">
    <location>
        <position position="624"/>
    </location>
    <ligand>
        <name>Ca(2+)</name>
        <dbReference type="ChEBI" id="CHEBI:29108"/>
    </ligand>
</feature>
<dbReference type="PANTHER" id="PTHR13023">
    <property type="entry name" value="APYRASE"/>
    <property type="match status" value="1"/>
</dbReference>
<evidence type="ECO:0000256" key="3">
    <source>
        <dbReference type="ARBA" id="ARBA00022801"/>
    </source>
</evidence>
<dbReference type="GO" id="GO:0004382">
    <property type="term" value="F:GDP phosphatase activity"/>
    <property type="evidence" value="ECO:0007669"/>
    <property type="project" value="TreeGrafter"/>
</dbReference>
<evidence type="ECO:0000256" key="5">
    <source>
        <dbReference type="ARBA" id="ARBA00025738"/>
    </source>
</evidence>
<feature type="region of interest" description="Disordered" evidence="7">
    <location>
        <begin position="1"/>
        <end position="27"/>
    </location>
</feature>
<evidence type="ECO:0000256" key="6">
    <source>
        <dbReference type="PIRSR" id="PIRSR609283-1"/>
    </source>
</evidence>
<dbReference type="Pfam" id="PF06079">
    <property type="entry name" value="Apyrase"/>
    <property type="match status" value="1"/>
</dbReference>
<dbReference type="Gene3D" id="1.10.8.270">
    <property type="entry name" value="putative rabgap domain of human tbc1 domain family member 14 like domains"/>
    <property type="match status" value="1"/>
</dbReference>
<dbReference type="EMBL" id="CAMXCT030003902">
    <property type="protein sequence ID" value="CAL4794144.1"/>
    <property type="molecule type" value="Genomic_DNA"/>
</dbReference>
<comment type="caution">
    <text evidence="8">The sequence shown here is derived from an EMBL/GenBank/DDBJ whole genome shotgun (WGS) entry which is preliminary data.</text>
</comment>
<comment type="cofactor">
    <cofactor evidence="1 6">
        <name>Ca(2+)</name>
        <dbReference type="ChEBI" id="CHEBI:29108"/>
    </cofactor>
</comment>
<organism evidence="8">
    <name type="scientific">Cladocopium goreaui</name>
    <dbReference type="NCBI Taxonomy" id="2562237"/>
    <lineage>
        <taxon>Eukaryota</taxon>
        <taxon>Sar</taxon>
        <taxon>Alveolata</taxon>
        <taxon>Dinophyceae</taxon>
        <taxon>Suessiales</taxon>
        <taxon>Symbiodiniaceae</taxon>
        <taxon>Cladocopium</taxon>
    </lineage>
</organism>
<feature type="binding site" evidence="6">
    <location>
        <position position="737"/>
    </location>
    <ligand>
        <name>Ca(2+)</name>
        <dbReference type="ChEBI" id="CHEBI:29108"/>
    </ligand>
</feature>
<dbReference type="Proteomes" id="UP001152797">
    <property type="component" value="Unassembled WGS sequence"/>
</dbReference>
<reference evidence="8" key="1">
    <citation type="submission" date="2022-10" db="EMBL/GenBank/DDBJ databases">
        <authorList>
            <person name="Chen Y."/>
            <person name="Dougan E. K."/>
            <person name="Chan C."/>
            <person name="Rhodes N."/>
            <person name="Thang M."/>
        </authorList>
    </citation>
    <scope>NUCLEOTIDE SEQUENCE</scope>
</reference>
<dbReference type="EMBL" id="CAMXCT010003902">
    <property type="protein sequence ID" value="CAI4006832.1"/>
    <property type="molecule type" value="Genomic_DNA"/>
</dbReference>
<evidence type="ECO:0000313" key="10">
    <source>
        <dbReference type="EMBL" id="CAL4794144.1"/>
    </source>
</evidence>